<accession>A0ABW1ECH1</accession>
<reference evidence="2" key="1">
    <citation type="journal article" date="2019" name="Int. J. Syst. Evol. Microbiol.">
        <title>The Global Catalogue of Microorganisms (GCM) 10K type strain sequencing project: providing services to taxonomists for standard genome sequencing and annotation.</title>
        <authorList>
            <consortium name="The Broad Institute Genomics Platform"/>
            <consortium name="The Broad Institute Genome Sequencing Center for Infectious Disease"/>
            <person name="Wu L."/>
            <person name="Ma J."/>
        </authorList>
    </citation>
    <scope>NUCLEOTIDE SEQUENCE [LARGE SCALE GENOMIC DNA]</scope>
    <source>
        <strain evidence="2">JCM 4087</strain>
    </source>
</reference>
<comment type="caution">
    <text evidence="1">The sequence shown here is derived from an EMBL/GenBank/DDBJ whole genome shotgun (WGS) entry which is preliminary data.</text>
</comment>
<organism evidence="1 2">
    <name type="scientific">Acidicapsa dinghuensis</name>
    <dbReference type="NCBI Taxonomy" id="2218256"/>
    <lineage>
        <taxon>Bacteria</taxon>
        <taxon>Pseudomonadati</taxon>
        <taxon>Acidobacteriota</taxon>
        <taxon>Terriglobia</taxon>
        <taxon>Terriglobales</taxon>
        <taxon>Acidobacteriaceae</taxon>
        <taxon>Acidicapsa</taxon>
    </lineage>
</organism>
<dbReference type="EMBL" id="JBHSPH010000002">
    <property type="protein sequence ID" value="MFC5862069.1"/>
    <property type="molecule type" value="Genomic_DNA"/>
</dbReference>
<dbReference type="Proteomes" id="UP001596091">
    <property type="component" value="Unassembled WGS sequence"/>
</dbReference>
<dbReference type="RefSeq" id="WP_263338123.1">
    <property type="nucleotide sequence ID" value="NZ_JAGSYH010000004.1"/>
</dbReference>
<sequence>MDVPPENQESRADRSKAELDAVLNALIPSSLLYLRKSLDDLDQMQRKELLRDVYGPGDLELRLANLHLVLPLLHKARGKDARQFLLGVFLPWVGIRRRLAINRNRILDEFAKTGSYTPGTHEEYAHLVNIYRSIVADLIDPYLTLLVASYQFVEGSFTDLEAANFGQGERNKDEYLTARIKNEDPQVRILSGYSPLVRNAVSHSGSHGVTYQSGSVLFRNIKRGAARAVDTAEWTEDELLNNITSLHECILSIDAAVGIFGLDIVDLLESDWELRSQALHYATSPEEQAMMRAKSEATLDQIRSANDMSVEDKLKALMSVLKKNCSLREMPLRGIRYSSERKVLRVEVPAAGLDDSDDQQIRDRVMRLSRYAIVAEAVYGQLADVYEVAEIHEDGRAQVITGFKRDLLHEYGEHRTGLLDLIHEATIYVNGSRVSISVDFEEVRKKERESLGETFPRRDRSVK</sequence>
<evidence type="ECO:0000313" key="2">
    <source>
        <dbReference type="Proteomes" id="UP001596091"/>
    </source>
</evidence>
<evidence type="ECO:0000313" key="1">
    <source>
        <dbReference type="EMBL" id="MFC5862069.1"/>
    </source>
</evidence>
<protein>
    <submittedName>
        <fullName evidence="1">Uncharacterized protein</fullName>
    </submittedName>
</protein>
<gene>
    <name evidence="1" type="ORF">ACFPT7_07175</name>
</gene>
<proteinExistence type="predicted"/>
<keyword evidence="2" id="KW-1185">Reference proteome</keyword>
<name>A0ABW1ECH1_9BACT</name>